<dbReference type="PANTHER" id="PTHR43695">
    <property type="entry name" value="PUTATIVE (AFU_ORTHOLOGUE AFUA_2G17250)-RELATED"/>
    <property type="match status" value="1"/>
</dbReference>
<comment type="similarity">
    <text evidence="1">Belongs to the 'GDSL' lipolytic enzyme family.</text>
</comment>
<evidence type="ECO:0000313" key="5">
    <source>
        <dbReference type="EMBL" id="MBE8721863.1"/>
    </source>
</evidence>
<comment type="caution">
    <text evidence="5">The sequence shown here is derived from an EMBL/GenBank/DDBJ whole genome shotgun (WGS) entry which is preliminary data.</text>
</comment>
<organism evidence="5 6">
    <name type="scientific">Sphingobacterium pedocola</name>
    <dbReference type="NCBI Taxonomy" id="2082722"/>
    <lineage>
        <taxon>Bacteria</taxon>
        <taxon>Pseudomonadati</taxon>
        <taxon>Bacteroidota</taxon>
        <taxon>Sphingobacteriia</taxon>
        <taxon>Sphingobacteriales</taxon>
        <taxon>Sphingobacteriaceae</taxon>
        <taxon>Sphingobacterium</taxon>
    </lineage>
</organism>
<keyword evidence="6" id="KW-1185">Reference proteome</keyword>
<evidence type="ECO:0000256" key="1">
    <source>
        <dbReference type="ARBA" id="ARBA00008668"/>
    </source>
</evidence>
<dbReference type="Gene3D" id="3.40.50.1110">
    <property type="entry name" value="SGNH hydrolase"/>
    <property type="match status" value="1"/>
</dbReference>
<dbReference type="InterPro" id="IPR013830">
    <property type="entry name" value="SGNH_hydro"/>
</dbReference>
<protein>
    <recommendedName>
        <fullName evidence="4">SGNH hydrolase-type esterase domain-containing protein</fullName>
    </recommendedName>
</protein>
<proteinExistence type="inferred from homology"/>
<feature type="signal peptide" evidence="3">
    <location>
        <begin position="1"/>
        <end position="22"/>
    </location>
</feature>
<dbReference type="InterPro" id="IPR036514">
    <property type="entry name" value="SGNH_hydro_sf"/>
</dbReference>
<dbReference type="InterPro" id="IPR037459">
    <property type="entry name" value="RhgT-like"/>
</dbReference>
<sequence length="342" mass="37696">MKRFLWLGIISFITAISLAFMAADGNRIVLIGDSTVQSGQEDRDNATLWGWGTVLKQLYGGAAVNIDNQAEAGTSSRTFYRDNFPMVLESLAAGEVLLLQFGHNDVGSVTGDGKSSLKGIGNDTRTVVRTSGEQEVVHTYGWYLRQMVQEAKKKDVRVVVVSPVPKNYWNEEFVARDVEEYALWARQIATEENADFMDLHNLVADLYDFMGQPAVNAYFPGDALHTSKEGATETAKIVYQRLKDLGIVVEGNTNENIWELLGSEEELSDVASAYGAVVGRVEGGVEVPYAVFTNTSGMVVKKRNTSGQWEQVGDILTDYNFVNTANRQPIAQAFLQVSKDNV</sequence>
<name>A0ABR9T930_9SPHI</name>
<dbReference type="RefSeq" id="WP_196939789.1">
    <property type="nucleotide sequence ID" value="NZ_MU158690.1"/>
</dbReference>
<evidence type="ECO:0000256" key="2">
    <source>
        <dbReference type="ARBA" id="ARBA00022801"/>
    </source>
</evidence>
<evidence type="ECO:0000256" key="3">
    <source>
        <dbReference type="SAM" id="SignalP"/>
    </source>
</evidence>
<dbReference type="SUPFAM" id="SSF52266">
    <property type="entry name" value="SGNH hydrolase"/>
    <property type="match status" value="1"/>
</dbReference>
<dbReference type="EMBL" id="PSKQ01000021">
    <property type="protein sequence ID" value="MBE8721863.1"/>
    <property type="molecule type" value="Genomic_DNA"/>
</dbReference>
<evidence type="ECO:0000313" key="6">
    <source>
        <dbReference type="Proteomes" id="UP000618319"/>
    </source>
</evidence>
<dbReference type="PANTHER" id="PTHR43695:SF1">
    <property type="entry name" value="RHAMNOGALACTURONAN ACETYLESTERASE"/>
    <property type="match status" value="1"/>
</dbReference>
<dbReference type="Proteomes" id="UP000618319">
    <property type="component" value="Unassembled WGS sequence"/>
</dbReference>
<feature type="domain" description="SGNH hydrolase-type esterase" evidence="4">
    <location>
        <begin position="30"/>
        <end position="230"/>
    </location>
</feature>
<evidence type="ECO:0000259" key="4">
    <source>
        <dbReference type="Pfam" id="PF13472"/>
    </source>
</evidence>
<keyword evidence="2" id="KW-0378">Hydrolase</keyword>
<keyword evidence="3" id="KW-0732">Signal</keyword>
<feature type="non-terminal residue" evidence="5">
    <location>
        <position position="342"/>
    </location>
</feature>
<gene>
    <name evidence="5" type="ORF">C4F40_14135</name>
</gene>
<dbReference type="Pfam" id="PF13472">
    <property type="entry name" value="Lipase_GDSL_2"/>
    <property type="match status" value="1"/>
</dbReference>
<feature type="chain" id="PRO_5046619820" description="SGNH hydrolase-type esterase domain-containing protein" evidence="3">
    <location>
        <begin position="23"/>
        <end position="342"/>
    </location>
</feature>
<accession>A0ABR9T930</accession>
<reference evidence="5 6" key="1">
    <citation type="submission" date="2018-02" db="EMBL/GenBank/DDBJ databases">
        <title>Sphingobacterium KA21.</title>
        <authorList>
            <person name="Vasarhelyi B.M."/>
            <person name="Deshmukh S."/>
            <person name="Balint B."/>
            <person name="Kukolya J."/>
        </authorList>
    </citation>
    <scope>NUCLEOTIDE SEQUENCE [LARGE SCALE GENOMIC DNA]</scope>
    <source>
        <strain evidence="5 6">Ka21</strain>
    </source>
</reference>